<reference evidence="1" key="3">
    <citation type="submission" date="2025-08" db="UniProtKB">
        <authorList>
            <consortium name="Ensembl"/>
        </authorList>
    </citation>
    <scope>IDENTIFICATION</scope>
    <source>
        <strain evidence="1">HSOK</strain>
    </source>
</reference>
<reference evidence="1 2" key="2">
    <citation type="submission" date="2017-04" db="EMBL/GenBank/DDBJ databases">
        <title>CpG methylation of centromeres and impact of large insertions on vertebrate speciation.</title>
        <authorList>
            <person name="Ichikawa K."/>
            <person name="Yoshimura J."/>
            <person name="Morishita S."/>
        </authorList>
    </citation>
    <scope>NUCLEOTIDE SEQUENCE</scope>
    <source>
        <strain evidence="1 2">HSOK</strain>
    </source>
</reference>
<dbReference type="Gene3D" id="3.10.100.10">
    <property type="entry name" value="Mannose-Binding Protein A, subunit A"/>
    <property type="match status" value="1"/>
</dbReference>
<accession>A0A3P9IFF3</accession>
<dbReference type="AlphaFoldDB" id="A0A3P9IFF3"/>
<reference key="1">
    <citation type="journal article" date="2007" name="Nature">
        <title>The medaka draft genome and insights into vertebrate genome evolution.</title>
        <authorList>
            <person name="Kasahara M."/>
            <person name="Naruse K."/>
            <person name="Sasaki S."/>
            <person name="Nakatani Y."/>
            <person name="Qu W."/>
            <person name="Ahsan B."/>
            <person name="Yamada T."/>
            <person name="Nagayasu Y."/>
            <person name="Doi K."/>
            <person name="Kasai Y."/>
            <person name="Jindo T."/>
            <person name="Kobayashi D."/>
            <person name="Shimada A."/>
            <person name="Toyoda A."/>
            <person name="Kuroki Y."/>
            <person name="Fujiyama A."/>
            <person name="Sasaki T."/>
            <person name="Shimizu A."/>
            <person name="Asakawa S."/>
            <person name="Shimizu N."/>
            <person name="Hashimoto S."/>
            <person name="Yang J."/>
            <person name="Lee Y."/>
            <person name="Matsushima K."/>
            <person name="Sugano S."/>
            <person name="Sakaizumi M."/>
            <person name="Narita T."/>
            <person name="Ohishi K."/>
            <person name="Haga S."/>
            <person name="Ohta F."/>
            <person name="Nomoto H."/>
            <person name="Nogata K."/>
            <person name="Morishita T."/>
            <person name="Endo T."/>
            <person name="Shin-I T."/>
            <person name="Takeda H."/>
            <person name="Morishita S."/>
            <person name="Kohara Y."/>
        </authorList>
    </citation>
    <scope>NUCLEOTIDE SEQUENCE [LARGE SCALE GENOMIC DNA]</scope>
    <source>
        <strain>Hd-rR</strain>
    </source>
</reference>
<organism evidence="1 2">
    <name type="scientific">Oryzias latipes</name>
    <name type="common">Japanese rice fish</name>
    <name type="synonym">Japanese killifish</name>
    <dbReference type="NCBI Taxonomy" id="8090"/>
    <lineage>
        <taxon>Eukaryota</taxon>
        <taxon>Metazoa</taxon>
        <taxon>Chordata</taxon>
        <taxon>Craniata</taxon>
        <taxon>Vertebrata</taxon>
        <taxon>Euteleostomi</taxon>
        <taxon>Actinopterygii</taxon>
        <taxon>Neopterygii</taxon>
        <taxon>Teleostei</taxon>
        <taxon>Neoteleostei</taxon>
        <taxon>Acanthomorphata</taxon>
        <taxon>Ovalentaria</taxon>
        <taxon>Atherinomorphae</taxon>
        <taxon>Beloniformes</taxon>
        <taxon>Adrianichthyidae</taxon>
        <taxon>Oryziinae</taxon>
        <taxon>Oryzias</taxon>
    </lineage>
</organism>
<dbReference type="SUPFAM" id="SSF56436">
    <property type="entry name" value="C-type lectin-like"/>
    <property type="match status" value="1"/>
</dbReference>
<evidence type="ECO:0000313" key="2">
    <source>
        <dbReference type="Proteomes" id="UP000265200"/>
    </source>
</evidence>
<dbReference type="Proteomes" id="UP000265200">
    <property type="component" value="Chromosome 16"/>
</dbReference>
<dbReference type="InterPro" id="IPR016186">
    <property type="entry name" value="C-type_lectin-like/link_sf"/>
</dbReference>
<dbReference type="InterPro" id="IPR050828">
    <property type="entry name" value="C-type_lectin/matrix_domain"/>
</dbReference>
<dbReference type="Ensembl" id="ENSORLT00015027584.1">
    <property type="protein sequence ID" value="ENSORLP00015018792.1"/>
    <property type="gene ID" value="ENSORLG00015019856.1"/>
</dbReference>
<reference evidence="1" key="4">
    <citation type="submission" date="2025-09" db="UniProtKB">
        <authorList>
            <consortium name="Ensembl"/>
        </authorList>
    </citation>
    <scope>IDENTIFICATION</scope>
    <source>
        <strain evidence="1">HSOK</strain>
    </source>
</reference>
<sequence length="131" mass="14685">QAFSDPCVWHRVIGLLVINPGCTQVGMSENVNILISSLSFLSTVCFFYVCPNMSAECPWCQKSWIQFQRKCYFFSGDEVPLKTWQESPQFCQNVSADLVVIHNQQELVRAETAAGQQFSTGASDCRSSSED</sequence>
<name>A0A3P9IFF3_ORYLA</name>
<evidence type="ECO:0008006" key="3">
    <source>
        <dbReference type="Google" id="ProtNLM"/>
    </source>
</evidence>
<dbReference type="PANTHER" id="PTHR45710:SF31">
    <property type="entry name" value="EARLY ACTIVATION ANTIGEN CD69"/>
    <property type="match status" value="1"/>
</dbReference>
<proteinExistence type="predicted"/>
<evidence type="ECO:0000313" key="1">
    <source>
        <dbReference type="Ensembl" id="ENSORLP00015018792.1"/>
    </source>
</evidence>
<dbReference type="PANTHER" id="PTHR45710">
    <property type="entry name" value="C-TYPE LECTIN DOMAIN-CONTAINING PROTEIN 180"/>
    <property type="match status" value="1"/>
</dbReference>
<dbReference type="InterPro" id="IPR016187">
    <property type="entry name" value="CTDL_fold"/>
</dbReference>
<protein>
    <recommendedName>
        <fullName evidence="3">C-type lectin domain-containing protein</fullName>
    </recommendedName>
</protein>